<comment type="catalytic activity">
    <reaction evidence="1">
        <text>a uridine in mRNA = a pseudouridine in mRNA</text>
        <dbReference type="Rhea" id="RHEA:56644"/>
        <dbReference type="Rhea" id="RHEA-COMP:14658"/>
        <dbReference type="Rhea" id="RHEA-COMP:14659"/>
        <dbReference type="ChEBI" id="CHEBI:65314"/>
        <dbReference type="ChEBI" id="CHEBI:65315"/>
    </reaction>
</comment>
<dbReference type="InterPro" id="IPR002501">
    <property type="entry name" value="PsdUridine_synth_N"/>
</dbReference>
<accession>A0A2U9QWU0</accession>
<evidence type="ECO:0000256" key="4">
    <source>
        <dbReference type="ARBA" id="ARBA00022694"/>
    </source>
</evidence>
<evidence type="ECO:0000313" key="9">
    <source>
        <dbReference type="Proteomes" id="UP000249293"/>
    </source>
</evidence>
<dbReference type="PANTHER" id="PTHR13767">
    <property type="entry name" value="TRNA-PSEUDOURIDINE SYNTHASE"/>
    <property type="match status" value="1"/>
</dbReference>
<reference evidence="8 9" key="1">
    <citation type="submission" date="2018-06" db="EMBL/GenBank/DDBJ databases">
        <title>Population genomics shows no distinction between pathogenic Candida krusei and environmental Pichia kudriavzevii: One species, four names.</title>
        <authorList>
            <person name="Douglass A.P."/>
            <person name="Offei B."/>
            <person name="Braun-Galleani S."/>
            <person name="Coughlan A.Y."/>
            <person name="Martos A."/>
            <person name="Ortiz-Merino R.A."/>
            <person name="Byrne K.P."/>
            <person name="Wolfe K.H."/>
        </authorList>
    </citation>
    <scope>NUCLEOTIDE SEQUENCE [LARGE SCALE GENOMIC DNA]</scope>
    <source>
        <strain evidence="8 9">CBS573</strain>
    </source>
</reference>
<feature type="region of interest" description="Disordered" evidence="6">
    <location>
        <begin position="351"/>
        <end position="396"/>
    </location>
</feature>
<evidence type="ECO:0000313" key="8">
    <source>
        <dbReference type="EMBL" id="AWU73483.1"/>
    </source>
</evidence>
<sequence length="396" mass="45051">MLRVFSMDGVFAINKKSGVTSRQVVDQINRILSNSTSGNKSLDQLKNARNESNGKQRLRKWKTSKLKMGHGGTLDPLASGVLVIGVGSGTKKLGEYTNGSVKRYECIGLLGGSTTTGDSEGELLLKTEVDHVTMELLEKTRDRMIGTLDQTPPIFSALKMDGKRLYDYAREGLPLPREIKSREVKIIDLNYKQDTLTNNHEYKFIKSQVDETGRSLSEQLAKNPTLNDHKIPFAKEWTEKHSDDKGLPLEMKPVKDSSAYESDDYRAPLLHFESTVSSGTYIRSLLSDIGRCVGSSAYMVDLVRLKQAQWDMSKNVFEMEDFTNYREEIWAPVLQKVLTSDNGEVNVREEMKKAIKEHPEAVKSDKEIEELETEREEEDKRRKERQNDHSNKRQKK</sequence>
<gene>
    <name evidence="8" type="ORF">C5L36_0A00910</name>
</gene>
<feature type="compositionally biased region" description="Basic and acidic residues" evidence="6">
    <location>
        <begin position="378"/>
        <end position="396"/>
    </location>
</feature>
<dbReference type="KEGG" id="pkz:C5L36_0A00910"/>
<dbReference type="Gene3D" id="3.30.2350.10">
    <property type="entry name" value="Pseudouridine synthase"/>
    <property type="match status" value="1"/>
</dbReference>
<keyword evidence="4" id="KW-0819">tRNA processing</keyword>
<dbReference type="GeneID" id="40381193"/>
<dbReference type="EMBL" id="CP028773">
    <property type="protein sequence ID" value="AWU73483.1"/>
    <property type="molecule type" value="Genomic_DNA"/>
</dbReference>
<name>A0A2U9QWU0_PICKU</name>
<dbReference type="VEuPathDB" id="FungiDB:C5L36_0A00910"/>
<dbReference type="AlphaFoldDB" id="A0A2U9QWU0"/>
<dbReference type="SUPFAM" id="SSF55120">
    <property type="entry name" value="Pseudouridine synthase"/>
    <property type="match status" value="1"/>
</dbReference>
<dbReference type="PANTHER" id="PTHR13767:SF2">
    <property type="entry name" value="PSEUDOURIDYLATE SYNTHASE TRUB1"/>
    <property type="match status" value="1"/>
</dbReference>
<dbReference type="RefSeq" id="XP_029318960.1">
    <property type="nucleotide sequence ID" value="XM_029463100.1"/>
</dbReference>
<dbReference type="GO" id="GO:0003723">
    <property type="term" value="F:RNA binding"/>
    <property type="evidence" value="ECO:0007669"/>
    <property type="project" value="InterPro"/>
</dbReference>
<dbReference type="GO" id="GO:0005634">
    <property type="term" value="C:nucleus"/>
    <property type="evidence" value="ECO:0007669"/>
    <property type="project" value="TreeGrafter"/>
</dbReference>
<dbReference type="GO" id="GO:0160148">
    <property type="term" value="F:tRNA pseudouridine(55) synthase activity"/>
    <property type="evidence" value="ECO:0007669"/>
    <property type="project" value="UniProtKB-EC"/>
</dbReference>
<dbReference type="InterPro" id="IPR020103">
    <property type="entry name" value="PsdUridine_synth_cat_dom_sf"/>
</dbReference>
<dbReference type="OrthoDB" id="9995526at2759"/>
<evidence type="ECO:0000256" key="2">
    <source>
        <dbReference type="ARBA" id="ARBA00008999"/>
    </source>
</evidence>
<dbReference type="InterPro" id="IPR014780">
    <property type="entry name" value="tRNA_psdUridine_synth_TruB"/>
</dbReference>
<evidence type="ECO:0000256" key="1">
    <source>
        <dbReference type="ARBA" id="ARBA00001166"/>
    </source>
</evidence>
<feature type="compositionally biased region" description="Basic and acidic residues" evidence="6">
    <location>
        <begin position="351"/>
        <end position="366"/>
    </location>
</feature>
<keyword evidence="5" id="KW-0413">Isomerase</keyword>
<dbReference type="GO" id="GO:1990481">
    <property type="term" value="P:mRNA pseudouridine synthesis"/>
    <property type="evidence" value="ECO:0007669"/>
    <property type="project" value="TreeGrafter"/>
</dbReference>
<dbReference type="Proteomes" id="UP000249293">
    <property type="component" value="Chromosome 1"/>
</dbReference>
<comment type="similarity">
    <text evidence="2">Belongs to the pseudouridine synthase TruB family.</text>
</comment>
<dbReference type="STRING" id="4909.A0A2U9QWU0"/>
<keyword evidence="9" id="KW-1185">Reference proteome</keyword>
<evidence type="ECO:0000259" key="7">
    <source>
        <dbReference type="Pfam" id="PF01509"/>
    </source>
</evidence>
<dbReference type="EC" id="5.4.99.25" evidence="3"/>
<protein>
    <recommendedName>
        <fullName evidence="3">tRNA pseudouridine(55) synthase</fullName>
        <ecNumber evidence="3">5.4.99.25</ecNumber>
    </recommendedName>
</protein>
<dbReference type="HAMAP" id="MF_01080">
    <property type="entry name" value="TruB_bact"/>
    <property type="match status" value="1"/>
</dbReference>
<feature type="domain" description="Pseudouridine synthase II N-terminal" evidence="7">
    <location>
        <begin position="63"/>
        <end position="189"/>
    </location>
</feature>
<evidence type="ECO:0000256" key="3">
    <source>
        <dbReference type="ARBA" id="ARBA00012787"/>
    </source>
</evidence>
<organism evidence="8 9">
    <name type="scientific">Pichia kudriavzevii</name>
    <name type="common">Yeast</name>
    <name type="synonym">Issatchenkia orientalis</name>
    <dbReference type="NCBI Taxonomy" id="4909"/>
    <lineage>
        <taxon>Eukaryota</taxon>
        <taxon>Fungi</taxon>
        <taxon>Dikarya</taxon>
        <taxon>Ascomycota</taxon>
        <taxon>Saccharomycotina</taxon>
        <taxon>Pichiomycetes</taxon>
        <taxon>Pichiales</taxon>
        <taxon>Pichiaceae</taxon>
        <taxon>Pichia</taxon>
    </lineage>
</organism>
<evidence type="ECO:0000256" key="6">
    <source>
        <dbReference type="SAM" id="MobiDB-lite"/>
    </source>
</evidence>
<proteinExistence type="inferred from homology"/>
<dbReference type="Pfam" id="PF01509">
    <property type="entry name" value="TruB_N"/>
    <property type="match status" value="1"/>
</dbReference>
<evidence type="ECO:0000256" key="5">
    <source>
        <dbReference type="ARBA" id="ARBA00023235"/>
    </source>
</evidence>
<dbReference type="GO" id="GO:0006400">
    <property type="term" value="P:tRNA modification"/>
    <property type="evidence" value="ECO:0007669"/>
    <property type="project" value="TreeGrafter"/>
</dbReference>
<feature type="compositionally biased region" description="Acidic residues" evidence="6">
    <location>
        <begin position="367"/>
        <end position="377"/>
    </location>
</feature>